<evidence type="ECO:0008006" key="3">
    <source>
        <dbReference type="Google" id="ProtNLM"/>
    </source>
</evidence>
<keyword evidence="2" id="KW-1185">Reference proteome</keyword>
<reference evidence="1 2" key="1">
    <citation type="submission" date="2019-01" db="EMBL/GenBank/DDBJ databases">
        <title>Flavobacterium sp. nov.,isolated from freshwater.</title>
        <authorList>
            <person name="Zhang R."/>
            <person name="Du Z.-J."/>
        </authorList>
    </citation>
    <scope>NUCLEOTIDE SEQUENCE [LARGE SCALE GENOMIC DNA]</scope>
    <source>
        <strain evidence="1 2">1E403</strain>
    </source>
</reference>
<dbReference type="AlphaFoldDB" id="A0A444HBS2"/>
<proteinExistence type="predicted"/>
<organism evidence="1 2">
    <name type="scientific">Flavobacterium cerinum</name>
    <dbReference type="NCBI Taxonomy" id="2502784"/>
    <lineage>
        <taxon>Bacteria</taxon>
        <taxon>Pseudomonadati</taxon>
        <taxon>Bacteroidota</taxon>
        <taxon>Flavobacteriia</taxon>
        <taxon>Flavobacteriales</taxon>
        <taxon>Flavobacteriaceae</taxon>
        <taxon>Flavobacterium</taxon>
    </lineage>
</organism>
<dbReference type="OrthoDB" id="881421at2"/>
<dbReference type="RefSeq" id="WP_128389413.1">
    <property type="nucleotide sequence ID" value="NZ_SBII01000004.1"/>
</dbReference>
<dbReference type="Proteomes" id="UP000287527">
    <property type="component" value="Unassembled WGS sequence"/>
</dbReference>
<gene>
    <name evidence="1" type="ORF">EPI11_07875</name>
</gene>
<name>A0A444HBS2_9FLAO</name>
<protein>
    <recommendedName>
        <fullName evidence="3">DUF3168 domain-containing protein</fullName>
    </recommendedName>
</protein>
<dbReference type="EMBL" id="SBII01000004">
    <property type="protein sequence ID" value="RWX00931.1"/>
    <property type="molecule type" value="Genomic_DNA"/>
</dbReference>
<accession>A0A444HBS2</accession>
<evidence type="ECO:0000313" key="2">
    <source>
        <dbReference type="Proteomes" id="UP000287527"/>
    </source>
</evidence>
<comment type="caution">
    <text evidence="1">The sequence shown here is derived from an EMBL/GenBank/DDBJ whole genome shotgun (WGS) entry which is preliminary data.</text>
</comment>
<sequence>MKELLAATQAKVMEVAEINYVDEDWGQLDDYSPNFPVKWPCCLIDIQGATFSDLGMHKSAKPQNRQEGTATVVFTFANLKLTNSSGKAPESQKQAAWLIHDIIEKAHEVIHGFRPVQSHGKLMRTGQRKVRRDDGVQMHQVVYTIGLHNV</sequence>
<evidence type="ECO:0000313" key="1">
    <source>
        <dbReference type="EMBL" id="RWX00931.1"/>
    </source>
</evidence>